<proteinExistence type="predicted"/>
<dbReference type="Pfam" id="PF00583">
    <property type="entry name" value="Acetyltransf_1"/>
    <property type="match status" value="1"/>
</dbReference>
<evidence type="ECO:0000313" key="5">
    <source>
        <dbReference type="Proteomes" id="UP001611415"/>
    </source>
</evidence>
<keyword evidence="1 4" id="KW-0808">Transferase</keyword>
<dbReference type="Proteomes" id="UP001611415">
    <property type="component" value="Unassembled WGS sequence"/>
</dbReference>
<dbReference type="EMBL" id="JBIRYO010000008">
    <property type="protein sequence ID" value="MFI2474750.1"/>
    <property type="molecule type" value="Genomic_DNA"/>
</dbReference>
<dbReference type="SUPFAM" id="SSF55729">
    <property type="entry name" value="Acyl-CoA N-acyltransferases (Nat)"/>
    <property type="match status" value="1"/>
</dbReference>
<evidence type="ECO:0000256" key="1">
    <source>
        <dbReference type="ARBA" id="ARBA00022679"/>
    </source>
</evidence>
<dbReference type="PIRSF" id="PIRSF037663">
    <property type="entry name" value="Acetyltransf_GNAT_prd"/>
    <property type="match status" value="1"/>
</dbReference>
<dbReference type="PANTHER" id="PTHR43877">
    <property type="entry name" value="AMINOALKYLPHOSPHONATE N-ACETYLTRANSFERASE-RELATED-RELATED"/>
    <property type="match status" value="1"/>
</dbReference>
<dbReference type="Gene3D" id="3.40.630.30">
    <property type="match status" value="1"/>
</dbReference>
<reference evidence="4 5" key="1">
    <citation type="submission" date="2024-10" db="EMBL/GenBank/DDBJ databases">
        <title>The Natural Products Discovery Center: Release of the First 8490 Sequenced Strains for Exploring Actinobacteria Biosynthetic Diversity.</title>
        <authorList>
            <person name="Kalkreuter E."/>
            <person name="Kautsar S.A."/>
            <person name="Yang D."/>
            <person name="Bader C.D."/>
            <person name="Teijaro C.N."/>
            <person name="Fluegel L."/>
            <person name="Davis C.M."/>
            <person name="Simpson J.R."/>
            <person name="Lauterbach L."/>
            <person name="Steele A.D."/>
            <person name="Gui C."/>
            <person name="Meng S."/>
            <person name="Li G."/>
            <person name="Viehrig K."/>
            <person name="Ye F."/>
            <person name="Su P."/>
            <person name="Kiefer A.F."/>
            <person name="Nichols A."/>
            <person name="Cepeda A.J."/>
            <person name="Yan W."/>
            <person name="Fan B."/>
            <person name="Jiang Y."/>
            <person name="Adhikari A."/>
            <person name="Zheng C.-J."/>
            <person name="Schuster L."/>
            <person name="Cowan T.M."/>
            <person name="Smanski M.J."/>
            <person name="Chevrette M.G."/>
            <person name="De Carvalho L.P.S."/>
            <person name="Shen B."/>
        </authorList>
    </citation>
    <scope>NUCLEOTIDE SEQUENCE [LARGE SCALE GENOMIC DNA]</scope>
    <source>
        <strain evidence="4 5">NPDC019275</strain>
    </source>
</reference>
<dbReference type="InterPro" id="IPR017255">
    <property type="entry name" value="AcTrfase_GNAT_prd"/>
</dbReference>
<organism evidence="4 5">
    <name type="scientific">Nocardia xishanensis</name>
    <dbReference type="NCBI Taxonomy" id="238964"/>
    <lineage>
        <taxon>Bacteria</taxon>
        <taxon>Bacillati</taxon>
        <taxon>Actinomycetota</taxon>
        <taxon>Actinomycetes</taxon>
        <taxon>Mycobacteriales</taxon>
        <taxon>Nocardiaceae</taxon>
        <taxon>Nocardia</taxon>
    </lineage>
</organism>
<dbReference type="InterPro" id="IPR000182">
    <property type="entry name" value="GNAT_dom"/>
</dbReference>
<evidence type="ECO:0000259" key="3">
    <source>
        <dbReference type="PROSITE" id="PS51186"/>
    </source>
</evidence>
<dbReference type="InterPro" id="IPR016181">
    <property type="entry name" value="Acyl_CoA_acyltransferase"/>
</dbReference>
<name>A0ABW7X112_9NOCA</name>
<protein>
    <submittedName>
        <fullName evidence="4">GNAT family N-acetyltransferase</fullName>
        <ecNumber evidence="4">2.3.-.-</ecNumber>
    </submittedName>
</protein>
<feature type="domain" description="N-acetyltransferase" evidence="3">
    <location>
        <begin position="1"/>
        <end position="149"/>
    </location>
</feature>
<keyword evidence="5" id="KW-1185">Reference proteome</keyword>
<dbReference type="CDD" id="cd04301">
    <property type="entry name" value="NAT_SF"/>
    <property type="match status" value="1"/>
</dbReference>
<accession>A0ABW7X112</accession>
<evidence type="ECO:0000313" key="4">
    <source>
        <dbReference type="EMBL" id="MFI2474750.1"/>
    </source>
</evidence>
<keyword evidence="2 4" id="KW-0012">Acyltransferase</keyword>
<evidence type="ECO:0000256" key="2">
    <source>
        <dbReference type="ARBA" id="ARBA00023315"/>
    </source>
</evidence>
<dbReference type="EC" id="2.3.-.-" evidence="4"/>
<dbReference type="InterPro" id="IPR050832">
    <property type="entry name" value="Bact_Acetyltransf"/>
</dbReference>
<dbReference type="RefSeq" id="WP_397092866.1">
    <property type="nucleotide sequence ID" value="NZ_JBEYCD010000003.1"/>
</dbReference>
<comment type="caution">
    <text evidence="4">The sequence shown here is derived from an EMBL/GenBank/DDBJ whole genome shotgun (WGS) entry which is preliminary data.</text>
</comment>
<dbReference type="GO" id="GO:0016746">
    <property type="term" value="F:acyltransferase activity"/>
    <property type="evidence" value="ECO:0007669"/>
    <property type="project" value="UniProtKB-KW"/>
</dbReference>
<dbReference type="PROSITE" id="PS51186">
    <property type="entry name" value="GNAT"/>
    <property type="match status" value="1"/>
</dbReference>
<sequence>MRLRPATSGDYDAVVAVVDAWWGRAVAASLPRLFFDHFAATSLVAECDGELAGFLVGFLSADHPEEAYVHFAGVHPARRGSGLGRRLYHRFIDGARLDGRTVIRAITSPRNTDSVAFHEAMGFEVGEPVRGYNGPGRDMVTFVLSLSGDRA</sequence>
<gene>
    <name evidence="4" type="ORF">ACH49W_15350</name>
</gene>